<evidence type="ECO:0000256" key="5">
    <source>
        <dbReference type="ARBA" id="ARBA00022676"/>
    </source>
</evidence>
<dbReference type="Gene3D" id="3.20.20.80">
    <property type="entry name" value="Glycosidases"/>
    <property type="match status" value="1"/>
</dbReference>
<keyword evidence="7" id="KW-0119">Carbohydrate metabolism</keyword>
<dbReference type="EC" id="2.4.1.25" evidence="3"/>
<evidence type="ECO:0000256" key="7">
    <source>
        <dbReference type="ARBA" id="ARBA00023277"/>
    </source>
</evidence>
<dbReference type="KEGG" id="vbh:CMV30_02675"/>
<evidence type="ECO:0000256" key="8">
    <source>
        <dbReference type="ARBA" id="ARBA00031423"/>
    </source>
</evidence>
<evidence type="ECO:0000256" key="4">
    <source>
        <dbReference type="ARBA" id="ARBA00020295"/>
    </source>
</evidence>
<dbReference type="GO" id="GO:0004134">
    <property type="term" value="F:4-alpha-glucanotransferase activity"/>
    <property type="evidence" value="ECO:0007669"/>
    <property type="project" value="UniProtKB-EC"/>
</dbReference>
<dbReference type="PANTHER" id="PTHR32438:SF5">
    <property type="entry name" value="4-ALPHA-GLUCANOTRANSFERASE DPE1, CHLOROPLASTIC_AMYLOPLASTIC"/>
    <property type="match status" value="1"/>
</dbReference>
<evidence type="ECO:0000256" key="3">
    <source>
        <dbReference type="ARBA" id="ARBA00012560"/>
    </source>
</evidence>
<dbReference type="EMBL" id="CP023344">
    <property type="protein sequence ID" value="ATC62954.1"/>
    <property type="molecule type" value="Genomic_DNA"/>
</dbReference>
<protein>
    <recommendedName>
        <fullName evidence="4">4-alpha-glucanotransferase</fullName>
        <ecNumber evidence="3">2.4.1.25</ecNumber>
    </recommendedName>
    <alternativeName>
        <fullName evidence="8">Amylomaltase</fullName>
    </alternativeName>
    <alternativeName>
        <fullName evidence="9">Disproportionating enzyme</fullName>
    </alternativeName>
</protein>
<keyword evidence="6" id="KW-0808">Transferase</keyword>
<evidence type="ECO:0000313" key="10">
    <source>
        <dbReference type="EMBL" id="ATC62954.1"/>
    </source>
</evidence>
<evidence type="ECO:0000256" key="9">
    <source>
        <dbReference type="ARBA" id="ARBA00031501"/>
    </source>
</evidence>
<dbReference type="OrthoDB" id="9811841at2"/>
<comment type="catalytic activity">
    <reaction evidence="1">
        <text>Transfers a segment of a (1-&gt;4)-alpha-D-glucan to a new position in an acceptor, which may be glucose or a (1-&gt;4)-alpha-D-glucan.</text>
        <dbReference type="EC" id="2.4.1.25"/>
    </reaction>
</comment>
<keyword evidence="5" id="KW-0328">Glycosyltransferase</keyword>
<sequence>MRRRSLMTRLNPHKRIAGLLVPVFALRHAKDFGVGDTLAMKEAIQFCAQQGFALLQFLPIHETVGDHSPYNAISSRALSPAFVALTEQDVPGLSAEMIRTAAPESWLEKLRESTVRHNSVFPLKIHILLAAHHVFRAGEASDEELAEYSQFQRDNASWLPAYSLFRVLIREYEGNPNWTEWRPEHQSLSGANAWLARHPDRARIDHAREGFEFIQWVAWRQWRAVKAYAEENGVFLMGEMSFGVGRCSVDVWAQPELFDLEWNVGSAPIGTQDANKDSERWGQNWGLPAYRWENHRSSNFEWLRGRIASEKQFFHACRVDHLRGYFRAYMFPWPGGAKHAEFAKYTEEEVKQRTGGRVPRYVPGPDGDAAGAKMNELQGREIISVIQREAGDMHLVAEILGEPADYMKRTLEALSLANLTFPHFDRRADRSLPPIESLRKLSLVAFANHDQAPLAAQYLGMITRAKKDPEGNAAVDLKNLLELVGWTEAAPDTLNEALLEALMRTLFRTPCHLAVVMSSDLLGIAQRFNLPGSYGADTWCERLELPLSEYVRHPVYAKRVHAVARLIAECGRATNSPETKRDVILLTETALAGDR</sequence>
<dbReference type="InterPro" id="IPR003385">
    <property type="entry name" value="Glyco_hydro_77"/>
</dbReference>
<name>A0A290Q352_9BACT</name>
<dbReference type="AlphaFoldDB" id="A0A290Q352"/>
<dbReference type="SUPFAM" id="SSF51445">
    <property type="entry name" value="(Trans)glycosidases"/>
    <property type="match status" value="1"/>
</dbReference>
<reference evidence="10 11" key="1">
    <citation type="submission" date="2017-09" db="EMBL/GenBank/DDBJ databases">
        <title>Complete genome sequence of Verrucomicrobial strain HZ-65, isolated from freshwater.</title>
        <authorList>
            <person name="Choi A."/>
        </authorList>
    </citation>
    <scope>NUCLEOTIDE SEQUENCE [LARGE SCALE GENOMIC DNA]</scope>
    <source>
        <strain evidence="10 11">HZ-65</strain>
    </source>
</reference>
<evidence type="ECO:0000256" key="1">
    <source>
        <dbReference type="ARBA" id="ARBA00000439"/>
    </source>
</evidence>
<evidence type="ECO:0000313" key="11">
    <source>
        <dbReference type="Proteomes" id="UP000217265"/>
    </source>
</evidence>
<dbReference type="Proteomes" id="UP000217265">
    <property type="component" value="Chromosome"/>
</dbReference>
<gene>
    <name evidence="10" type="ORF">CMV30_02675</name>
</gene>
<dbReference type="Pfam" id="PF02446">
    <property type="entry name" value="Glyco_hydro_77"/>
    <property type="match status" value="1"/>
</dbReference>
<dbReference type="PANTHER" id="PTHR32438">
    <property type="entry name" value="4-ALPHA-GLUCANOTRANSFERASE DPE1, CHLOROPLASTIC/AMYLOPLASTIC"/>
    <property type="match status" value="1"/>
</dbReference>
<keyword evidence="11" id="KW-1185">Reference proteome</keyword>
<proteinExistence type="inferred from homology"/>
<accession>A0A290Q352</accession>
<organism evidence="10 11">
    <name type="scientific">Nibricoccus aquaticus</name>
    <dbReference type="NCBI Taxonomy" id="2576891"/>
    <lineage>
        <taxon>Bacteria</taxon>
        <taxon>Pseudomonadati</taxon>
        <taxon>Verrucomicrobiota</taxon>
        <taxon>Opitutia</taxon>
        <taxon>Opitutales</taxon>
        <taxon>Opitutaceae</taxon>
        <taxon>Nibricoccus</taxon>
    </lineage>
</organism>
<dbReference type="InterPro" id="IPR017853">
    <property type="entry name" value="GH"/>
</dbReference>
<comment type="similarity">
    <text evidence="2">Belongs to the disproportionating enzyme family.</text>
</comment>
<evidence type="ECO:0000256" key="2">
    <source>
        <dbReference type="ARBA" id="ARBA00005684"/>
    </source>
</evidence>
<evidence type="ECO:0000256" key="6">
    <source>
        <dbReference type="ARBA" id="ARBA00022679"/>
    </source>
</evidence>
<dbReference type="GO" id="GO:0005975">
    <property type="term" value="P:carbohydrate metabolic process"/>
    <property type="evidence" value="ECO:0007669"/>
    <property type="project" value="InterPro"/>
</dbReference>